<gene>
    <name evidence="1" type="ORF">BDM02DRAFT_3066547</name>
</gene>
<name>A0ACB6Z766_THEGA</name>
<evidence type="ECO:0000313" key="2">
    <source>
        <dbReference type="Proteomes" id="UP000886501"/>
    </source>
</evidence>
<dbReference type="Proteomes" id="UP000886501">
    <property type="component" value="Unassembled WGS sequence"/>
</dbReference>
<dbReference type="EMBL" id="MU118090">
    <property type="protein sequence ID" value="KAF9645448.1"/>
    <property type="molecule type" value="Genomic_DNA"/>
</dbReference>
<feature type="non-terminal residue" evidence="1">
    <location>
        <position position="533"/>
    </location>
</feature>
<reference evidence="1" key="1">
    <citation type="submission" date="2019-10" db="EMBL/GenBank/DDBJ databases">
        <authorList>
            <consortium name="DOE Joint Genome Institute"/>
            <person name="Kuo A."/>
            <person name="Miyauchi S."/>
            <person name="Kiss E."/>
            <person name="Drula E."/>
            <person name="Kohler A."/>
            <person name="Sanchez-Garcia M."/>
            <person name="Andreopoulos B."/>
            <person name="Barry K.W."/>
            <person name="Bonito G."/>
            <person name="Buee M."/>
            <person name="Carver A."/>
            <person name="Chen C."/>
            <person name="Cichocki N."/>
            <person name="Clum A."/>
            <person name="Culley D."/>
            <person name="Crous P.W."/>
            <person name="Fauchery L."/>
            <person name="Girlanda M."/>
            <person name="Hayes R."/>
            <person name="Keri Z."/>
            <person name="Labutti K."/>
            <person name="Lipzen A."/>
            <person name="Lombard V."/>
            <person name="Magnuson J."/>
            <person name="Maillard F."/>
            <person name="Morin E."/>
            <person name="Murat C."/>
            <person name="Nolan M."/>
            <person name="Ohm R."/>
            <person name="Pangilinan J."/>
            <person name="Pereira M."/>
            <person name="Perotto S."/>
            <person name="Peter M."/>
            <person name="Riley R."/>
            <person name="Sitrit Y."/>
            <person name="Stielow B."/>
            <person name="Szollosi G."/>
            <person name="Zifcakova L."/>
            <person name="Stursova M."/>
            <person name="Spatafora J.W."/>
            <person name="Tedersoo L."/>
            <person name="Vaario L.-M."/>
            <person name="Yamada A."/>
            <person name="Yan M."/>
            <person name="Wang P."/>
            <person name="Xu J."/>
            <person name="Bruns T."/>
            <person name="Baldrian P."/>
            <person name="Vilgalys R."/>
            <person name="Henrissat B."/>
            <person name="Grigoriev I.V."/>
            <person name="Hibbett D."/>
            <person name="Nagy L.G."/>
            <person name="Martin F.M."/>
        </authorList>
    </citation>
    <scope>NUCLEOTIDE SEQUENCE</scope>
    <source>
        <strain evidence="1">P2</strain>
    </source>
</reference>
<sequence length="533" mass="58464">PLLRMSVPEGTPIPSSLVVVLDAAYLFHLLARDPQKIVAPGKSLLSVLSGLNQMVTRTLESTSEKFVRKTIHQAFWDQALEALSSPLPSSQISRLKGLYEDLHEALTPLFPPKHPALVAFSLPLPPTSSPLLTAIIHLHDALVTLRQRCAPVRDATIDGVLHRVDHRSPSASAEELAELIVNVIQSILELSIDMRNDYSNALLATASEQELADMATMMAETQEQALVLQLWDSKEAMRKAWAHWMEDFHAVDPALQVQPKQLWILKLIRSLGKPHAVTSKLVGPSPPQEPASDSDDYDPDSSKKRDPEPPNMLPPQFLFSGPTLFHLQNYIQGLTIVASLKSLVPTSNAAANSLSPSQSQMNGLTSPVNLTFAERIWALLEPEIGATGDGPPETRIINFADEVVMARSSALPPGVTKLDPHLEQRLRSTVDRILRTNDPVFVLLQKRLLAALSVALLDTPVTGEHSSVRMQSGRSRPQRGVSSPSPPPQTTRREVAIVAKGFEDPVIAKQCSIVASTLKRSVEWVERVWGDTM</sequence>
<keyword evidence="2" id="KW-1185">Reference proteome</keyword>
<reference evidence="1" key="2">
    <citation type="journal article" date="2020" name="Nat. Commun.">
        <title>Large-scale genome sequencing of mycorrhizal fungi provides insights into the early evolution of symbiotic traits.</title>
        <authorList>
            <person name="Miyauchi S."/>
            <person name="Kiss E."/>
            <person name="Kuo A."/>
            <person name="Drula E."/>
            <person name="Kohler A."/>
            <person name="Sanchez-Garcia M."/>
            <person name="Morin E."/>
            <person name="Andreopoulos B."/>
            <person name="Barry K.W."/>
            <person name="Bonito G."/>
            <person name="Buee M."/>
            <person name="Carver A."/>
            <person name="Chen C."/>
            <person name="Cichocki N."/>
            <person name="Clum A."/>
            <person name="Culley D."/>
            <person name="Crous P.W."/>
            <person name="Fauchery L."/>
            <person name="Girlanda M."/>
            <person name="Hayes R.D."/>
            <person name="Keri Z."/>
            <person name="LaButti K."/>
            <person name="Lipzen A."/>
            <person name="Lombard V."/>
            <person name="Magnuson J."/>
            <person name="Maillard F."/>
            <person name="Murat C."/>
            <person name="Nolan M."/>
            <person name="Ohm R.A."/>
            <person name="Pangilinan J."/>
            <person name="Pereira M.F."/>
            <person name="Perotto S."/>
            <person name="Peter M."/>
            <person name="Pfister S."/>
            <person name="Riley R."/>
            <person name="Sitrit Y."/>
            <person name="Stielow J.B."/>
            <person name="Szollosi G."/>
            <person name="Zifcakova L."/>
            <person name="Stursova M."/>
            <person name="Spatafora J.W."/>
            <person name="Tedersoo L."/>
            <person name="Vaario L.M."/>
            <person name="Yamada A."/>
            <person name="Yan M."/>
            <person name="Wang P."/>
            <person name="Xu J."/>
            <person name="Bruns T."/>
            <person name="Baldrian P."/>
            <person name="Vilgalys R."/>
            <person name="Dunand C."/>
            <person name="Henrissat B."/>
            <person name="Grigoriev I.V."/>
            <person name="Hibbett D."/>
            <person name="Nagy L.G."/>
            <person name="Martin F.M."/>
        </authorList>
    </citation>
    <scope>NUCLEOTIDE SEQUENCE</scope>
    <source>
        <strain evidence="1">P2</strain>
    </source>
</reference>
<evidence type="ECO:0000313" key="1">
    <source>
        <dbReference type="EMBL" id="KAF9645448.1"/>
    </source>
</evidence>
<feature type="non-terminal residue" evidence="1">
    <location>
        <position position="1"/>
    </location>
</feature>
<accession>A0ACB6Z766</accession>
<proteinExistence type="predicted"/>
<protein>
    <submittedName>
        <fullName evidence="1">Uncharacterized protein</fullName>
    </submittedName>
</protein>
<organism evidence="1 2">
    <name type="scientific">Thelephora ganbajun</name>
    <name type="common">Ganba fungus</name>
    <dbReference type="NCBI Taxonomy" id="370292"/>
    <lineage>
        <taxon>Eukaryota</taxon>
        <taxon>Fungi</taxon>
        <taxon>Dikarya</taxon>
        <taxon>Basidiomycota</taxon>
        <taxon>Agaricomycotina</taxon>
        <taxon>Agaricomycetes</taxon>
        <taxon>Thelephorales</taxon>
        <taxon>Thelephoraceae</taxon>
        <taxon>Thelephora</taxon>
    </lineage>
</organism>
<comment type="caution">
    <text evidence="1">The sequence shown here is derived from an EMBL/GenBank/DDBJ whole genome shotgun (WGS) entry which is preliminary data.</text>
</comment>